<evidence type="ECO:0000256" key="1">
    <source>
        <dbReference type="ARBA" id="ARBA00022485"/>
    </source>
</evidence>
<evidence type="ECO:0000256" key="4">
    <source>
        <dbReference type="ARBA" id="ARBA00023004"/>
    </source>
</evidence>
<gene>
    <name evidence="6" type="ORF">ACFFIC_22450</name>
</gene>
<dbReference type="RefSeq" id="WP_377054527.1">
    <property type="nucleotide sequence ID" value="NZ_JBHLVZ010000083.1"/>
</dbReference>
<dbReference type="InterPro" id="IPR036188">
    <property type="entry name" value="FAD/NAD-bd_sf"/>
</dbReference>
<protein>
    <submittedName>
        <fullName evidence="6">FAD-dependent oxidoreductase</fullName>
    </submittedName>
</protein>
<dbReference type="SUPFAM" id="SSF51905">
    <property type="entry name" value="FAD/NAD(P)-binding domain"/>
    <property type="match status" value="1"/>
</dbReference>
<keyword evidence="5" id="KW-0411">Iron-sulfur</keyword>
<dbReference type="PANTHER" id="PTHR43498">
    <property type="entry name" value="FERREDOXIN:COB-COM HETERODISULFIDE REDUCTASE SUBUNIT A"/>
    <property type="match status" value="1"/>
</dbReference>
<accession>A0ABV6IXE4</accession>
<proteinExistence type="predicted"/>
<keyword evidence="4" id="KW-0408">Iron</keyword>
<dbReference type="PANTHER" id="PTHR43498:SF1">
    <property type="entry name" value="COB--COM HETERODISULFIDE REDUCTASE IRON-SULFUR SUBUNIT A"/>
    <property type="match status" value="1"/>
</dbReference>
<name>A0ABV6IXE4_9PROT</name>
<dbReference type="Proteomes" id="UP001589789">
    <property type="component" value="Unassembled WGS sequence"/>
</dbReference>
<reference evidence="6 7" key="1">
    <citation type="submission" date="2024-09" db="EMBL/GenBank/DDBJ databases">
        <authorList>
            <person name="Sun Q."/>
            <person name="Mori K."/>
        </authorList>
    </citation>
    <scope>NUCLEOTIDE SEQUENCE [LARGE SCALE GENOMIC DNA]</scope>
    <source>
        <strain evidence="6 7">CCM 7468</strain>
    </source>
</reference>
<keyword evidence="3" id="KW-0560">Oxidoreductase</keyword>
<dbReference type="EMBL" id="JBHLVZ010000083">
    <property type="protein sequence ID" value="MFC0388276.1"/>
    <property type="molecule type" value="Genomic_DNA"/>
</dbReference>
<evidence type="ECO:0000256" key="2">
    <source>
        <dbReference type="ARBA" id="ARBA00022723"/>
    </source>
</evidence>
<evidence type="ECO:0000256" key="3">
    <source>
        <dbReference type="ARBA" id="ARBA00023002"/>
    </source>
</evidence>
<keyword evidence="2" id="KW-0479">Metal-binding</keyword>
<organism evidence="6 7">
    <name type="scientific">Muricoccus vinaceus</name>
    <dbReference type="NCBI Taxonomy" id="424704"/>
    <lineage>
        <taxon>Bacteria</taxon>
        <taxon>Pseudomonadati</taxon>
        <taxon>Pseudomonadota</taxon>
        <taxon>Alphaproteobacteria</taxon>
        <taxon>Acetobacterales</taxon>
        <taxon>Roseomonadaceae</taxon>
        <taxon>Muricoccus</taxon>
    </lineage>
</organism>
<evidence type="ECO:0000256" key="5">
    <source>
        <dbReference type="ARBA" id="ARBA00023014"/>
    </source>
</evidence>
<comment type="caution">
    <text evidence="6">The sequence shown here is derived from an EMBL/GenBank/DDBJ whole genome shotgun (WGS) entry which is preliminary data.</text>
</comment>
<sequence>MNRTLSCDVLVAGGGAAGVAAALGAARMGARVVLAERYGFLGGAATNANVLSYCGLFQQGEVARAAVGGVGAEVLAGLAALGFDPSPRRSKSGNWIVTFEPEALKRALDAMVSGVPGLVLALHARVTGVEAGGGAIGGAVLTDHAGATAVRAAAFVDASGEAVLGALAGAAMAVDTARDGPGNAASLPMRLAGVPREALPGPAALAAIAARANAMLSGGRNDAPRVREDGGVFMAMEAPGEAWWMCIDLPTDGLGHASLTAAEVEGRRMAWVCLAALREAPGCEGARILSTGPQFGVRETRRFAVRRAVTEADALAGRRDGAGIARAAWPMEVHAEAGRPSFTPIGGEGFFDVPLDALRPVGVGNLWAGGRVIGADAAAYGSVRVMGTGFATGQAAGVAAALQASGDAAPAAGAVRAALLAQGAIL</sequence>
<dbReference type="Gene3D" id="3.50.50.60">
    <property type="entry name" value="FAD/NAD(P)-binding domain"/>
    <property type="match status" value="1"/>
</dbReference>
<evidence type="ECO:0000313" key="7">
    <source>
        <dbReference type="Proteomes" id="UP001589789"/>
    </source>
</evidence>
<dbReference type="Pfam" id="PF12831">
    <property type="entry name" value="FAD_oxidored"/>
    <property type="match status" value="1"/>
</dbReference>
<dbReference type="InterPro" id="IPR039650">
    <property type="entry name" value="HdrA-like"/>
</dbReference>
<keyword evidence="7" id="KW-1185">Reference proteome</keyword>
<evidence type="ECO:0000313" key="6">
    <source>
        <dbReference type="EMBL" id="MFC0388276.1"/>
    </source>
</evidence>
<keyword evidence="1" id="KW-0004">4Fe-4S</keyword>